<keyword evidence="3" id="KW-1185">Reference proteome</keyword>
<dbReference type="Proteomes" id="UP000549394">
    <property type="component" value="Unassembled WGS sequence"/>
</dbReference>
<proteinExistence type="predicted"/>
<dbReference type="EMBL" id="CAJFCJ010000006">
    <property type="protein sequence ID" value="CAD5115505.1"/>
    <property type="molecule type" value="Genomic_DNA"/>
</dbReference>
<evidence type="ECO:0000313" key="2">
    <source>
        <dbReference type="EMBL" id="CAD5115505.1"/>
    </source>
</evidence>
<name>A0A7I8VGS8_9ANNE</name>
<accession>A0A7I8VGS8</accession>
<organism evidence="2 3">
    <name type="scientific">Dimorphilus gyrociliatus</name>
    <dbReference type="NCBI Taxonomy" id="2664684"/>
    <lineage>
        <taxon>Eukaryota</taxon>
        <taxon>Metazoa</taxon>
        <taxon>Spiralia</taxon>
        <taxon>Lophotrochozoa</taxon>
        <taxon>Annelida</taxon>
        <taxon>Polychaeta</taxon>
        <taxon>Polychaeta incertae sedis</taxon>
        <taxon>Dinophilidae</taxon>
        <taxon>Dimorphilus</taxon>
    </lineage>
</organism>
<gene>
    <name evidence="2" type="ORF">DGYR_LOCUS4238</name>
</gene>
<feature type="region of interest" description="Disordered" evidence="1">
    <location>
        <begin position="90"/>
        <end position="139"/>
    </location>
</feature>
<feature type="compositionally biased region" description="Low complexity" evidence="1">
    <location>
        <begin position="128"/>
        <end position="139"/>
    </location>
</feature>
<sequence>MAKLLSNDHISDIFINLSQHVVIRIKRQNVLLEEDEFWRQIYYGNIEDEVFMEMDRVHHKVSPIAQNMRLSVNNRHKLKLNKRPDIQAEVLSSISQSNSGNASRGPSSSLDIMESSINGNSENEENTESATSLNVKRRS</sequence>
<evidence type="ECO:0000256" key="1">
    <source>
        <dbReference type="SAM" id="MobiDB-lite"/>
    </source>
</evidence>
<feature type="compositionally biased region" description="Low complexity" evidence="1">
    <location>
        <begin position="92"/>
        <end position="103"/>
    </location>
</feature>
<reference evidence="2 3" key="1">
    <citation type="submission" date="2020-08" db="EMBL/GenBank/DDBJ databases">
        <authorList>
            <person name="Hejnol A."/>
        </authorList>
    </citation>
    <scope>NUCLEOTIDE SEQUENCE [LARGE SCALE GENOMIC DNA]</scope>
</reference>
<comment type="caution">
    <text evidence="2">The sequence shown here is derived from an EMBL/GenBank/DDBJ whole genome shotgun (WGS) entry which is preliminary data.</text>
</comment>
<protein>
    <submittedName>
        <fullName evidence="2">Uncharacterized protein</fullName>
    </submittedName>
</protein>
<evidence type="ECO:0000313" key="3">
    <source>
        <dbReference type="Proteomes" id="UP000549394"/>
    </source>
</evidence>
<dbReference type="AlphaFoldDB" id="A0A7I8VGS8"/>